<organism evidence="4 5">
    <name type="scientific">Coprinopsis cinerea (strain Okayama-7 / 130 / ATCC MYA-4618 / FGSC 9003)</name>
    <name type="common">Inky cap fungus</name>
    <name type="synonym">Hormographiella aspergillata</name>
    <dbReference type="NCBI Taxonomy" id="240176"/>
    <lineage>
        <taxon>Eukaryota</taxon>
        <taxon>Fungi</taxon>
        <taxon>Dikarya</taxon>
        <taxon>Basidiomycota</taxon>
        <taxon>Agaricomycotina</taxon>
        <taxon>Agaricomycetes</taxon>
        <taxon>Agaricomycetidae</taxon>
        <taxon>Agaricales</taxon>
        <taxon>Agaricineae</taxon>
        <taxon>Psathyrellaceae</taxon>
        <taxon>Coprinopsis</taxon>
    </lineage>
</organism>
<dbReference type="OrthoDB" id="1921208at2759"/>
<feature type="chain" id="PRO_5002727355" description="Cupredoxin" evidence="3">
    <location>
        <begin position="18"/>
        <end position="481"/>
    </location>
</feature>
<dbReference type="GeneID" id="6012222"/>
<feature type="signal peptide" evidence="3">
    <location>
        <begin position="1"/>
        <end position="17"/>
    </location>
</feature>
<dbReference type="SUPFAM" id="SSF49503">
    <property type="entry name" value="Cupredoxins"/>
    <property type="match status" value="1"/>
</dbReference>
<evidence type="ECO:0000313" key="5">
    <source>
        <dbReference type="Proteomes" id="UP000001861"/>
    </source>
</evidence>
<dbReference type="CDD" id="cd00920">
    <property type="entry name" value="Cupredoxin"/>
    <property type="match status" value="1"/>
</dbReference>
<dbReference type="Proteomes" id="UP000001861">
    <property type="component" value="Unassembled WGS sequence"/>
</dbReference>
<keyword evidence="5" id="KW-1185">Reference proteome</keyword>
<evidence type="ECO:0000256" key="2">
    <source>
        <dbReference type="SAM" id="Phobius"/>
    </source>
</evidence>
<accession>A8NQU8</accession>
<gene>
    <name evidence="4" type="ORF">CC1G_03469</name>
</gene>
<comment type="caution">
    <text evidence="4">The sequence shown here is derived from an EMBL/GenBank/DDBJ whole genome shotgun (WGS) entry which is preliminary data.</text>
</comment>
<evidence type="ECO:0008006" key="6">
    <source>
        <dbReference type="Google" id="ProtNLM"/>
    </source>
</evidence>
<keyword evidence="2" id="KW-0812">Transmembrane</keyword>
<dbReference type="eggNOG" id="ENOG502ST91">
    <property type="taxonomic scope" value="Eukaryota"/>
</dbReference>
<name>A8NQU8_COPC7</name>
<dbReference type="InterPro" id="IPR008972">
    <property type="entry name" value="Cupredoxin"/>
</dbReference>
<protein>
    <recommendedName>
        <fullName evidence="6">Cupredoxin</fullName>
    </recommendedName>
</protein>
<dbReference type="HOGENOM" id="CLU_567424_0_0_1"/>
<feature type="region of interest" description="Disordered" evidence="1">
    <location>
        <begin position="169"/>
        <end position="213"/>
    </location>
</feature>
<reference evidence="4 5" key="1">
    <citation type="journal article" date="2010" name="Proc. Natl. Acad. Sci. U.S.A.">
        <title>Insights into evolution of multicellular fungi from the assembled chromosomes of the mushroom Coprinopsis cinerea (Coprinus cinereus).</title>
        <authorList>
            <person name="Stajich J.E."/>
            <person name="Wilke S.K."/>
            <person name="Ahren D."/>
            <person name="Au C.H."/>
            <person name="Birren B.W."/>
            <person name="Borodovsky M."/>
            <person name="Burns C."/>
            <person name="Canback B."/>
            <person name="Casselton L.A."/>
            <person name="Cheng C.K."/>
            <person name="Deng J."/>
            <person name="Dietrich F.S."/>
            <person name="Fargo D.C."/>
            <person name="Farman M.L."/>
            <person name="Gathman A.C."/>
            <person name="Goldberg J."/>
            <person name="Guigo R."/>
            <person name="Hoegger P.J."/>
            <person name="Hooker J.B."/>
            <person name="Huggins A."/>
            <person name="James T.Y."/>
            <person name="Kamada T."/>
            <person name="Kilaru S."/>
            <person name="Kodira C."/>
            <person name="Kues U."/>
            <person name="Kupfer D."/>
            <person name="Kwan H.S."/>
            <person name="Lomsadze A."/>
            <person name="Li W."/>
            <person name="Lilly W.W."/>
            <person name="Ma L.J."/>
            <person name="Mackey A.J."/>
            <person name="Manning G."/>
            <person name="Martin F."/>
            <person name="Muraguchi H."/>
            <person name="Natvig D.O."/>
            <person name="Palmerini H."/>
            <person name="Ramesh M.A."/>
            <person name="Rehmeyer C.J."/>
            <person name="Roe B.A."/>
            <person name="Shenoy N."/>
            <person name="Stanke M."/>
            <person name="Ter-Hovhannisyan V."/>
            <person name="Tunlid A."/>
            <person name="Velagapudi R."/>
            <person name="Vision T.J."/>
            <person name="Zeng Q."/>
            <person name="Zolan M.E."/>
            <person name="Pukkila P.J."/>
        </authorList>
    </citation>
    <scope>NUCLEOTIDE SEQUENCE [LARGE SCALE GENOMIC DNA]</scope>
    <source>
        <strain evidence="5">Okayama-7 / 130 / ATCC MYA-4618 / FGSC 9003</strain>
    </source>
</reference>
<dbReference type="KEGG" id="cci:CC1G_03469"/>
<dbReference type="STRING" id="240176.A8NQU8"/>
<dbReference type="RefSeq" id="XP_001835687.2">
    <property type="nucleotide sequence ID" value="XM_001835635.2"/>
</dbReference>
<evidence type="ECO:0000256" key="1">
    <source>
        <dbReference type="SAM" id="MobiDB-lite"/>
    </source>
</evidence>
<dbReference type="InterPro" id="IPR052953">
    <property type="entry name" value="Ser-rich/MCO-related"/>
</dbReference>
<keyword evidence="2" id="KW-1133">Transmembrane helix</keyword>
<keyword evidence="3" id="KW-0732">Signal</keyword>
<dbReference type="PANTHER" id="PTHR34883:SF15">
    <property type="entry name" value="EXTRACELLULAR SERINE-RICH PROTEIN"/>
    <property type="match status" value="1"/>
</dbReference>
<dbReference type="AlphaFoldDB" id="A8NQU8"/>
<feature type="transmembrane region" description="Helical" evidence="2">
    <location>
        <begin position="219"/>
        <end position="244"/>
    </location>
</feature>
<evidence type="ECO:0000313" key="4">
    <source>
        <dbReference type="EMBL" id="EAU86258.2"/>
    </source>
</evidence>
<sequence length="481" mass="50514">MVPTPFAILLLATISQAQTTHMIVVGLEGSFFNPPTVSARPGDTITFVFAGEAHIVTQSTFEEPCTPLPGGFNSGFAGWERNRSSGPPTWNLYVEDATDPIWFFCQANRPASHCSACMVGAINPPSQGRYAEFANLAKTVSVVPSEASRPSLTGLGAFATGPPAISSSITAPSLTSEPNLAPSAFSDDAHMGTSSELGSSIASPPQSTTPTSGIPTESISVIVGGAVGGALGVLIIIASMFLCIRHQRLAQERYLATLSARVEKERELDVHPFTYGVGGASRQSERQSSNLNVAQGGLSGAIPLQPLRRRATTIGSSSTVGTIASTAPITSNLEPNPSPTSNESHTSDRITDGFRFPVPQPIPTGKGAAFTPPHRSSRRTERGTGSDTVSLLYPIRTASQSLPDDPFSRQRCLHVSNPSPSPHRSTLGVTPEQYWSAQMGGKGADAPRYPFGYSSSPPNYLAATAGNGSQGWVADQGRQHL</sequence>
<evidence type="ECO:0000256" key="3">
    <source>
        <dbReference type="SAM" id="SignalP"/>
    </source>
</evidence>
<keyword evidence="2" id="KW-0472">Membrane</keyword>
<dbReference type="Gene3D" id="2.60.40.420">
    <property type="entry name" value="Cupredoxins - blue copper proteins"/>
    <property type="match status" value="1"/>
</dbReference>
<feature type="region of interest" description="Disordered" evidence="1">
    <location>
        <begin position="313"/>
        <end position="388"/>
    </location>
</feature>
<dbReference type="EMBL" id="AACS02000008">
    <property type="protein sequence ID" value="EAU86258.2"/>
    <property type="molecule type" value="Genomic_DNA"/>
</dbReference>
<dbReference type="PANTHER" id="PTHR34883">
    <property type="entry name" value="SERINE-RICH PROTEIN, PUTATIVE-RELATED-RELATED"/>
    <property type="match status" value="1"/>
</dbReference>
<feature type="compositionally biased region" description="Low complexity" evidence="1">
    <location>
        <begin position="313"/>
        <end position="327"/>
    </location>
</feature>
<feature type="compositionally biased region" description="Polar residues" evidence="1">
    <location>
        <begin position="192"/>
        <end position="213"/>
    </location>
</feature>
<dbReference type="VEuPathDB" id="FungiDB:CC1G_03469"/>
<dbReference type="InParanoid" id="A8NQU8"/>
<feature type="compositionally biased region" description="Polar residues" evidence="1">
    <location>
        <begin position="328"/>
        <end position="344"/>
    </location>
</feature>
<proteinExistence type="predicted"/>